<comment type="cofactor">
    <cofactor evidence="1 11">
        <name>Zn(2+)</name>
        <dbReference type="ChEBI" id="CHEBI:29105"/>
    </cofactor>
</comment>
<dbReference type="GO" id="GO:0046872">
    <property type="term" value="F:metal ion binding"/>
    <property type="evidence" value="ECO:0007669"/>
    <property type="project" value="UniProtKB-UniRule"/>
</dbReference>
<comment type="caution">
    <text evidence="16">The sequence shown here is derived from an EMBL/GenBank/DDBJ whole genome shotgun (WGS) entry which is preliminary data.</text>
</comment>
<dbReference type="Gene3D" id="1.10.390.10">
    <property type="entry name" value="Neutral Protease Domain 2"/>
    <property type="match status" value="1"/>
</dbReference>
<feature type="chain" id="PRO_5023158418" description="Neutral metalloproteinase" evidence="11">
    <location>
        <begin position="29"/>
        <end position="522"/>
    </location>
</feature>
<evidence type="ECO:0000259" key="13">
    <source>
        <dbReference type="Pfam" id="PF02868"/>
    </source>
</evidence>
<feature type="active site" description="Proton donor" evidence="10">
    <location>
        <position position="409"/>
    </location>
</feature>
<dbReference type="EMBL" id="PKIZ01000001">
    <property type="protein sequence ID" value="PKZ42783.1"/>
    <property type="molecule type" value="Genomic_DNA"/>
</dbReference>
<evidence type="ECO:0000256" key="5">
    <source>
        <dbReference type="ARBA" id="ARBA00022729"/>
    </source>
</evidence>
<accession>A0A2I1PDS2</accession>
<evidence type="ECO:0000256" key="9">
    <source>
        <dbReference type="ARBA" id="ARBA00023145"/>
    </source>
</evidence>
<feature type="domain" description="Peptidase M4 C-terminal" evidence="13">
    <location>
        <begin position="332"/>
        <end position="506"/>
    </location>
</feature>
<gene>
    <name evidence="16" type="ORF">CYJ76_00560</name>
</gene>
<dbReference type="GO" id="GO:0004222">
    <property type="term" value="F:metalloendopeptidase activity"/>
    <property type="evidence" value="ECO:0007669"/>
    <property type="project" value="UniProtKB-UniRule"/>
</dbReference>
<evidence type="ECO:0000259" key="14">
    <source>
        <dbReference type="Pfam" id="PF03413"/>
    </source>
</evidence>
<keyword evidence="5 11" id="KW-0732">Signal</keyword>
<evidence type="ECO:0000259" key="15">
    <source>
        <dbReference type="Pfam" id="PF07504"/>
    </source>
</evidence>
<proteinExistence type="inferred from homology"/>
<keyword evidence="7 11" id="KW-0862">Zinc</keyword>
<dbReference type="PANTHER" id="PTHR33794">
    <property type="entry name" value="BACILLOLYSIN"/>
    <property type="match status" value="1"/>
</dbReference>
<dbReference type="Gene3D" id="3.10.450.490">
    <property type="match status" value="1"/>
</dbReference>
<keyword evidence="11" id="KW-0964">Secreted</keyword>
<dbReference type="EC" id="3.4.24.-" evidence="11"/>
<dbReference type="CDD" id="cd09597">
    <property type="entry name" value="M4_TLP"/>
    <property type="match status" value="1"/>
</dbReference>
<dbReference type="Pfam" id="PF02868">
    <property type="entry name" value="Peptidase_M4_C"/>
    <property type="match status" value="1"/>
</dbReference>
<evidence type="ECO:0000313" key="17">
    <source>
        <dbReference type="Proteomes" id="UP000234206"/>
    </source>
</evidence>
<evidence type="ECO:0000256" key="7">
    <source>
        <dbReference type="ARBA" id="ARBA00022833"/>
    </source>
</evidence>
<evidence type="ECO:0000256" key="8">
    <source>
        <dbReference type="ARBA" id="ARBA00023049"/>
    </source>
</evidence>
<feature type="signal peptide" evidence="11">
    <location>
        <begin position="1"/>
        <end position="28"/>
    </location>
</feature>
<dbReference type="OrthoDB" id="291295at2"/>
<feature type="active site" evidence="10">
    <location>
        <position position="322"/>
    </location>
</feature>
<dbReference type="InterPro" id="IPR013856">
    <property type="entry name" value="Peptidase_M4_domain"/>
</dbReference>
<evidence type="ECO:0000256" key="10">
    <source>
        <dbReference type="PIRSR" id="PIRSR623612-1"/>
    </source>
</evidence>
<feature type="domain" description="PepSY" evidence="14">
    <location>
        <begin position="117"/>
        <end position="180"/>
    </location>
</feature>
<keyword evidence="6 11" id="KW-0378">Hydrolase</keyword>
<feature type="domain" description="FTP" evidence="15">
    <location>
        <begin position="57"/>
        <end position="96"/>
    </location>
</feature>
<sequence length="522" mass="54492">MFRTVRSSSLGVAAAIATAGMVLPTAHALPLADGTAAAQPSVAQQLGAGSDEVLVKKGSVTDANGFEHVRYDRTYKGLRVIGGDMVVAVDGQGQVKDTHKASAEVAVASTTPKLSKAAALSKGKAASTENASKGELVVWAHGDEPRLAYEVTTTGVRADQTPSRVKSYVDAETGEVLGSWDEIKHVEGTGKGIYVGDVKMETAGSDGAFTMEDEKGHQTVDMGNAQSGGEVLTDEDNAWGDGTMKDPASAAVDAHFGAQSTYNYFEAVHKRAGIWDDGKGATSRVHYGDNYVNAFWDGQQMTYGDGEGNQNPLVALDVAAHEMSHGVTEATANLVYSGESGGLNEATSDIFGTAVEFHAQNAQDKGDYLIGEQIDINGDGTPLRYMDDPQKDGSSPSCYSAEVDSMDPHQGSGPLNHWFFLASEGSGAKEIDGVKYDSPTCDGSTVEGGGREAMEKIWYTTLSTKLTSSSGYAEAREGVIESAIELFGADSAECKAAEAAMTAIDVPAGTAKCSGSTALTRD</sequence>
<dbReference type="InterPro" id="IPR027268">
    <property type="entry name" value="Peptidase_M4/M1_CTD_sf"/>
</dbReference>
<keyword evidence="17" id="KW-1185">Reference proteome</keyword>
<evidence type="ECO:0000256" key="6">
    <source>
        <dbReference type="ARBA" id="ARBA00022801"/>
    </source>
</evidence>
<dbReference type="Gene3D" id="3.10.450.40">
    <property type="match status" value="1"/>
</dbReference>
<dbReference type="InterPro" id="IPR025711">
    <property type="entry name" value="PepSY"/>
</dbReference>
<comment type="subcellular location">
    <subcellularLocation>
        <location evidence="11">Secreted</location>
    </subcellularLocation>
</comment>
<dbReference type="InterPro" id="IPR050728">
    <property type="entry name" value="Zinc_Metalloprotease_M4"/>
</dbReference>
<evidence type="ECO:0000256" key="3">
    <source>
        <dbReference type="ARBA" id="ARBA00022670"/>
    </source>
</evidence>
<dbReference type="SUPFAM" id="SSF55486">
    <property type="entry name" value="Metalloproteases ('zincins'), catalytic domain"/>
    <property type="match status" value="1"/>
</dbReference>
<dbReference type="Pfam" id="PF01447">
    <property type="entry name" value="Peptidase_M4"/>
    <property type="match status" value="1"/>
</dbReference>
<evidence type="ECO:0000256" key="2">
    <source>
        <dbReference type="ARBA" id="ARBA00009388"/>
    </source>
</evidence>
<dbReference type="InterPro" id="IPR001570">
    <property type="entry name" value="Peptidase_M4_C_domain"/>
</dbReference>
<organism evidence="16 17">
    <name type="scientific">Kytococcus schroeteri</name>
    <dbReference type="NCBI Taxonomy" id="138300"/>
    <lineage>
        <taxon>Bacteria</taxon>
        <taxon>Bacillati</taxon>
        <taxon>Actinomycetota</taxon>
        <taxon>Actinomycetes</taxon>
        <taxon>Micrococcales</taxon>
        <taxon>Kytococcaceae</taxon>
        <taxon>Kytococcus</taxon>
    </lineage>
</organism>
<comment type="function">
    <text evidence="11">Extracellular zinc metalloprotease.</text>
</comment>
<evidence type="ECO:0000256" key="11">
    <source>
        <dbReference type="RuleBase" id="RU366073"/>
    </source>
</evidence>
<keyword evidence="4" id="KW-0479">Metal-binding</keyword>
<evidence type="ECO:0000256" key="4">
    <source>
        <dbReference type="ARBA" id="ARBA00022723"/>
    </source>
</evidence>
<protein>
    <recommendedName>
        <fullName evidence="11">Neutral metalloproteinase</fullName>
        <ecNumber evidence="11">3.4.24.-</ecNumber>
    </recommendedName>
</protein>
<evidence type="ECO:0000313" key="16">
    <source>
        <dbReference type="EMBL" id="PKZ42783.1"/>
    </source>
</evidence>
<keyword evidence="9" id="KW-0865">Zymogen</keyword>
<comment type="similarity">
    <text evidence="2 11">Belongs to the peptidase M4 family.</text>
</comment>
<dbReference type="InterPro" id="IPR011096">
    <property type="entry name" value="FTP_domain"/>
</dbReference>
<dbReference type="PANTHER" id="PTHR33794:SF1">
    <property type="entry name" value="BACILLOLYSIN"/>
    <property type="match status" value="1"/>
</dbReference>
<dbReference type="RefSeq" id="WP_101848933.1">
    <property type="nucleotide sequence ID" value="NZ_PKIZ01000001.1"/>
</dbReference>
<keyword evidence="3 11" id="KW-0645">Protease</keyword>
<name>A0A2I1PDS2_9MICO</name>
<evidence type="ECO:0000256" key="1">
    <source>
        <dbReference type="ARBA" id="ARBA00001947"/>
    </source>
</evidence>
<dbReference type="Gene3D" id="3.10.170.10">
    <property type="match status" value="1"/>
</dbReference>
<dbReference type="InterPro" id="IPR023612">
    <property type="entry name" value="Peptidase_M4"/>
</dbReference>
<keyword evidence="8 11" id="KW-0482">Metalloprotease</keyword>
<dbReference type="GO" id="GO:0006508">
    <property type="term" value="P:proteolysis"/>
    <property type="evidence" value="ECO:0007669"/>
    <property type="project" value="UniProtKB-KW"/>
</dbReference>
<dbReference type="GO" id="GO:0005576">
    <property type="term" value="C:extracellular region"/>
    <property type="evidence" value="ECO:0007669"/>
    <property type="project" value="UniProtKB-SubCell"/>
</dbReference>
<dbReference type="PRINTS" id="PR00730">
    <property type="entry name" value="THERMOLYSIN"/>
</dbReference>
<dbReference type="AlphaFoldDB" id="A0A2I1PDS2"/>
<reference evidence="16 17" key="1">
    <citation type="submission" date="2017-12" db="EMBL/GenBank/DDBJ databases">
        <title>Phylogenetic diversity of female urinary microbiome.</title>
        <authorList>
            <person name="Thomas-White K."/>
            <person name="Wolfe A.J."/>
        </authorList>
    </citation>
    <scope>NUCLEOTIDE SEQUENCE [LARGE SCALE GENOMIC DNA]</scope>
    <source>
        <strain evidence="16 17">UMB1298</strain>
    </source>
</reference>
<feature type="domain" description="Peptidase M4" evidence="12">
    <location>
        <begin position="188"/>
        <end position="329"/>
    </location>
</feature>
<dbReference type="Pfam" id="PF07504">
    <property type="entry name" value="FTP"/>
    <property type="match status" value="1"/>
</dbReference>
<dbReference type="Pfam" id="PF03413">
    <property type="entry name" value="PepSY"/>
    <property type="match status" value="1"/>
</dbReference>
<dbReference type="Proteomes" id="UP000234206">
    <property type="component" value="Unassembled WGS sequence"/>
</dbReference>
<evidence type="ECO:0000259" key="12">
    <source>
        <dbReference type="Pfam" id="PF01447"/>
    </source>
</evidence>